<dbReference type="InterPro" id="IPR002676">
    <property type="entry name" value="RimM_N"/>
</dbReference>
<dbReference type="Proteomes" id="UP000741360">
    <property type="component" value="Unassembled WGS sequence"/>
</dbReference>
<evidence type="ECO:0000256" key="5">
    <source>
        <dbReference type="HAMAP-Rule" id="MF_00014"/>
    </source>
</evidence>
<feature type="domain" description="Ribosome maturation factor RimM PRC barrel" evidence="7">
    <location>
        <begin position="111"/>
        <end position="172"/>
    </location>
</feature>
<comment type="domain">
    <text evidence="5">The PRC barrel domain binds ribosomal protein uS19.</text>
</comment>
<evidence type="ECO:0000256" key="3">
    <source>
        <dbReference type="ARBA" id="ARBA00022552"/>
    </source>
</evidence>
<evidence type="ECO:0000259" key="7">
    <source>
        <dbReference type="Pfam" id="PF24986"/>
    </source>
</evidence>
<dbReference type="GO" id="GO:0006364">
    <property type="term" value="P:rRNA processing"/>
    <property type="evidence" value="ECO:0007669"/>
    <property type="project" value="UniProtKB-UniRule"/>
</dbReference>
<dbReference type="Gene3D" id="2.30.30.240">
    <property type="entry name" value="PRC-barrel domain"/>
    <property type="match status" value="1"/>
</dbReference>
<dbReference type="SUPFAM" id="SSF50447">
    <property type="entry name" value="Translation proteins"/>
    <property type="match status" value="1"/>
</dbReference>
<dbReference type="NCBIfam" id="TIGR02273">
    <property type="entry name" value="16S_RimM"/>
    <property type="match status" value="1"/>
</dbReference>
<comment type="similarity">
    <text evidence="5">Belongs to the RimM family.</text>
</comment>
<comment type="subcellular location">
    <subcellularLocation>
        <location evidence="5">Cytoplasm</location>
    </subcellularLocation>
</comment>
<dbReference type="SUPFAM" id="SSF50346">
    <property type="entry name" value="PRC-barrel domain"/>
    <property type="match status" value="1"/>
</dbReference>
<evidence type="ECO:0000256" key="2">
    <source>
        <dbReference type="ARBA" id="ARBA00022517"/>
    </source>
</evidence>
<keyword evidence="4 5" id="KW-0143">Chaperone</keyword>
<proteinExistence type="inferred from homology"/>
<dbReference type="InterPro" id="IPR036976">
    <property type="entry name" value="RimM_N_sf"/>
</dbReference>
<dbReference type="GO" id="GO:0042274">
    <property type="term" value="P:ribosomal small subunit biogenesis"/>
    <property type="evidence" value="ECO:0007669"/>
    <property type="project" value="UniProtKB-UniRule"/>
</dbReference>
<dbReference type="GO" id="GO:0005737">
    <property type="term" value="C:cytoplasm"/>
    <property type="evidence" value="ECO:0007669"/>
    <property type="project" value="UniProtKB-SubCell"/>
</dbReference>
<evidence type="ECO:0000256" key="1">
    <source>
        <dbReference type="ARBA" id="ARBA00022490"/>
    </source>
</evidence>
<dbReference type="InterPro" id="IPR011033">
    <property type="entry name" value="PRC_barrel-like_sf"/>
</dbReference>
<dbReference type="Pfam" id="PF01782">
    <property type="entry name" value="RimM"/>
    <property type="match status" value="1"/>
</dbReference>
<keyword evidence="3 5" id="KW-0698">rRNA processing</keyword>
<dbReference type="GO" id="GO:0043022">
    <property type="term" value="F:ribosome binding"/>
    <property type="evidence" value="ECO:0007669"/>
    <property type="project" value="InterPro"/>
</dbReference>
<dbReference type="InterPro" id="IPR009000">
    <property type="entry name" value="Transl_B-barrel_sf"/>
</dbReference>
<evidence type="ECO:0000259" key="6">
    <source>
        <dbReference type="Pfam" id="PF01782"/>
    </source>
</evidence>
<reference evidence="8" key="1">
    <citation type="submission" date="2020-07" db="EMBL/GenBank/DDBJ databases">
        <title>Huge and variable diversity of episymbiotic CPR bacteria and DPANN archaea in groundwater ecosystems.</title>
        <authorList>
            <person name="He C.Y."/>
            <person name="Keren R."/>
            <person name="Whittaker M."/>
            <person name="Farag I.F."/>
            <person name="Doudna J."/>
            <person name="Cate J.H.D."/>
            <person name="Banfield J.F."/>
        </authorList>
    </citation>
    <scope>NUCLEOTIDE SEQUENCE</scope>
    <source>
        <strain evidence="8">NC_groundwater_717_Ag_S-0.2um_59_8</strain>
    </source>
</reference>
<name>A0A932LZE6_UNCTE</name>
<dbReference type="GO" id="GO:0005840">
    <property type="term" value="C:ribosome"/>
    <property type="evidence" value="ECO:0007669"/>
    <property type="project" value="InterPro"/>
</dbReference>
<comment type="function">
    <text evidence="5">An accessory protein needed during the final step in the assembly of 30S ribosomal subunit, possibly for assembly of the head region. Essential for efficient processing of 16S rRNA. May be needed both before and after RbfA during the maturation of 16S rRNA. It has affinity for free ribosomal 30S subunits but not for 70S ribosomes.</text>
</comment>
<dbReference type="PANTHER" id="PTHR33692:SF1">
    <property type="entry name" value="RIBOSOME MATURATION FACTOR RIMM"/>
    <property type="match status" value="1"/>
</dbReference>
<evidence type="ECO:0000313" key="8">
    <source>
        <dbReference type="EMBL" id="MBI3013809.1"/>
    </source>
</evidence>
<dbReference type="PANTHER" id="PTHR33692">
    <property type="entry name" value="RIBOSOME MATURATION FACTOR RIMM"/>
    <property type="match status" value="1"/>
</dbReference>
<dbReference type="Pfam" id="PF24986">
    <property type="entry name" value="PRC_RimM"/>
    <property type="match status" value="1"/>
</dbReference>
<dbReference type="AlphaFoldDB" id="A0A932LZE6"/>
<evidence type="ECO:0000313" key="9">
    <source>
        <dbReference type="Proteomes" id="UP000741360"/>
    </source>
</evidence>
<gene>
    <name evidence="5 8" type="primary">rimM</name>
    <name evidence="8" type="ORF">HYY65_01805</name>
</gene>
<organism evidence="8 9">
    <name type="scientific">Tectimicrobiota bacterium</name>
    <dbReference type="NCBI Taxonomy" id="2528274"/>
    <lineage>
        <taxon>Bacteria</taxon>
        <taxon>Pseudomonadati</taxon>
        <taxon>Nitrospinota/Tectimicrobiota group</taxon>
        <taxon>Candidatus Tectimicrobiota</taxon>
    </lineage>
</organism>
<dbReference type="InterPro" id="IPR011961">
    <property type="entry name" value="RimM"/>
</dbReference>
<feature type="domain" description="RimM N-terminal" evidence="6">
    <location>
        <begin position="20"/>
        <end position="99"/>
    </location>
</feature>
<sequence length="183" mass="20321">MPELAGNLRRPALSGGRVAVGKVTRPHGLRGDVHVLPYAENLMDLLPMEEFFLEPEGGRCLTIQEARGRASHLVVHFRDIDSLEQTRPLLQQELWAERQSFAALPPGDYYWFEIEGLAVHTVEGEFLGTVQQILATGSNDVYVVQGERGEILVPAIRGFIHAIDLEAGILTIRNLPGLLDYVD</sequence>
<evidence type="ECO:0000256" key="4">
    <source>
        <dbReference type="ARBA" id="ARBA00023186"/>
    </source>
</evidence>
<comment type="subunit">
    <text evidence="5">Binds ribosomal protein uS19.</text>
</comment>
<keyword evidence="2 5" id="KW-0690">Ribosome biogenesis</keyword>
<comment type="caution">
    <text evidence="8">The sequence shown here is derived from an EMBL/GenBank/DDBJ whole genome shotgun (WGS) entry which is preliminary data.</text>
</comment>
<keyword evidence="1 5" id="KW-0963">Cytoplasm</keyword>
<dbReference type="EMBL" id="JACPSX010000032">
    <property type="protein sequence ID" value="MBI3013809.1"/>
    <property type="molecule type" value="Genomic_DNA"/>
</dbReference>
<protein>
    <recommendedName>
        <fullName evidence="5">Ribosome maturation factor RimM</fullName>
    </recommendedName>
</protein>
<dbReference type="InterPro" id="IPR056792">
    <property type="entry name" value="PRC_RimM"/>
</dbReference>
<accession>A0A932LZE6</accession>
<dbReference type="HAMAP" id="MF_00014">
    <property type="entry name" value="Ribosome_mat_RimM"/>
    <property type="match status" value="1"/>
</dbReference>
<dbReference type="Gene3D" id="2.40.30.60">
    <property type="entry name" value="RimM"/>
    <property type="match status" value="1"/>
</dbReference>